<dbReference type="InterPro" id="IPR051546">
    <property type="entry name" value="Aspartate_Ammonia-Lyase"/>
</dbReference>
<dbReference type="Gene3D" id="1.10.40.30">
    <property type="entry name" value="Fumarase/aspartase (C-terminal domain)"/>
    <property type="match status" value="1"/>
</dbReference>
<evidence type="ECO:0000259" key="3">
    <source>
        <dbReference type="Pfam" id="PF10415"/>
    </source>
</evidence>
<dbReference type="SUPFAM" id="SSF48557">
    <property type="entry name" value="L-aspartase-like"/>
    <property type="match status" value="1"/>
</dbReference>
<dbReference type="KEGG" id="olu:OSTLU_13405"/>
<dbReference type="Pfam" id="PF10415">
    <property type="entry name" value="FumaraseC_C"/>
    <property type="match status" value="1"/>
</dbReference>
<dbReference type="GO" id="GO:0005829">
    <property type="term" value="C:cytosol"/>
    <property type="evidence" value="ECO:0007669"/>
    <property type="project" value="TreeGrafter"/>
</dbReference>
<keyword evidence="5" id="KW-1185">Reference proteome</keyword>
<evidence type="ECO:0008006" key="6">
    <source>
        <dbReference type="Google" id="ProtNLM"/>
    </source>
</evidence>
<dbReference type="RefSeq" id="XP_001422244.1">
    <property type="nucleotide sequence ID" value="XM_001422207.1"/>
</dbReference>
<dbReference type="GO" id="GO:0008797">
    <property type="term" value="F:aspartate ammonia-lyase activity"/>
    <property type="evidence" value="ECO:0007669"/>
    <property type="project" value="TreeGrafter"/>
</dbReference>
<feature type="domain" description="Fumarate lyase N-terminal" evidence="2">
    <location>
        <begin position="3"/>
        <end position="331"/>
    </location>
</feature>
<dbReference type="GeneID" id="5006196"/>
<evidence type="ECO:0000259" key="2">
    <source>
        <dbReference type="Pfam" id="PF00206"/>
    </source>
</evidence>
<dbReference type="Pfam" id="PF00206">
    <property type="entry name" value="Lyase_1"/>
    <property type="match status" value="1"/>
</dbReference>
<dbReference type="STRING" id="436017.A4S9W7"/>
<dbReference type="PROSITE" id="PS00163">
    <property type="entry name" value="FUMARATE_LYASES"/>
    <property type="match status" value="1"/>
</dbReference>
<evidence type="ECO:0000256" key="1">
    <source>
        <dbReference type="ARBA" id="ARBA00023239"/>
    </source>
</evidence>
<dbReference type="InterPro" id="IPR018951">
    <property type="entry name" value="Fumarase_C_C"/>
</dbReference>
<feature type="domain" description="Fumarase C C-terminal" evidence="3">
    <location>
        <begin position="397"/>
        <end position="448"/>
    </location>
</feature>
<dbReference type="PANTHER" id="PTHR42696">
    <property type="entry name" value="ASPARTATE AMMONIA-LYASE"/>
    <property type="match status" value="1"/>
</dbReference>
<dbReference type="Gene3D" id="1.20.200.10">
    <property type="entry name" value="Fumarase/aspartase (Central domain)"/>
    <property type="match status" value="1"/>
</dbReference>
<dbReference type="FunFam" id="1.20.200.10:FF:000001">
    <property type="entry name" value="Fumarate hydratase, mitochondrial"/>
    <property type="match status" value="1"/>
</dbReference>
<proteinExistence type="predicted"/>
<dbReference type="Gene3D" id="1.10.275.10">
    <property type="entry name" value="Fumarase/aspartase (N-terminal domain)"/>
    <property type="match status" value="1"/>
</dbReference>
<dbReference type="InterPro" id="IPR000362">
    <property type="entry name" value="Fumarate_lyase_fam"/>
</dbReference>
<dbReference type="eggNOG" id="KOG1317">
    <property type="taxonomic scope" value="Eukaryota"/>
</dbReference>
<protein>
    <recommendedName>
        <fullName evidence="6">Aspartate ammonia-lyase</fullName>
    </recommendedName>
</protein>
<evidence type="ECO:0000313" key="4">
    <source>
        <dbReference type="EMBL" id="ABP00561.1"/>
    </source>
</evidence>
<gene>
    <name evidence="4" type="ORF">OSTLU_13405</name>
</gene>
<reference evidence="4 5" key="1">
    <citation type="journal article" date="2007" name="Proc. Natl. Acad. Sci. U.S.A.">
        <title>The tiny eukaryote Ostreococcus provides genomic insights into the paradox of plankton speciation.</title>
        <authorList>
            <person name="Palenik B."/>
            <person name="Grimwood J."/>
            <person name="Aerts A."/>
            <person name="Rouze P."/>
            <person name="Salamov A."/>
            <person name="Putnam N."/>
            <person name="Dupont C."/>
            <person name="Jorgensen R."/>
            <person name="Derelle E."/>
            <person name="Rombauts S."/>
            <person name="Zhou K."/>
            <person name="Otillar R."/>
            <person name="Merchant S.S."/>
            <person name="Podell S."/>
            <person name="Gaasterland T."/>
            <person name="Napoli C."/>
            <person name="Gendler K."/>
            <person name="Manuell A."/>
            <person name="Tai V."/>
            <person name="Vallon O."/>
            <person name="Piganeau G."/>
            <person name="Jancek S."/>
            <person name="Heijde M."/>
            <person name="Jabbari K."/>
            <person name="Bowler C."/>
            <person name="Lohr M."/>
            <person name="Robbens S."/>
            <person name="Werner G."/>
            <person name="Dubchak I."/>
            <person name="Pazour G.J."/>
            <person name="Ren Q."/>
            <person name="Paulsen I."/>
            <person name="Delwiche C."/>
            <person name="Schmutz J."/>
            <person name="Rokhsar D."/>
            <person name="Van de Peer Y."/>
            <person name="Moreau H."/>
            <person name="Grigoriev I.V."/>
        </authorList>
    </citation>
    <scope>NUCLEOTIDE SEQUENCE [LARGE SCALE GENOMIC DNA]</scope>
    <source>
        <strain evidence="4 5">CCE9901</strain>
    </source>
</reference>
<sequence>MEIPSEALYGIATARAMENYHITGTTLRKYPEFIRALALTKKACAVANRKIGLLPDDVYRAISFACDELIDSEEHHHHFAVDVIQGGAGTSTNMNANEVIANLAARFLGVPIGEYSVVNPNDHVNLCQSTNDAYPSAAKLAVVLKHGIVVEALKKMIVSLRAKGDEFQGIIKMGRTQLQDAVPMTLGQEFHSFAATLEADLTFLERNVDQMYEMNLGGTAIGTSICADEAFSEEAVAALSELTGLPLRSPQDFIEASSSTSSFLLFSNILRRVAVKISKICNDLRLLSSGPRCGFNEINLPAVAPGSSIMPGKINPVIPEVMNQVCFQIMGTDASIAHASEAAQLQLNVFEPLIVYNLLNNMDMMERGLNTLRVKCIDGITANEEVCKKSVENSIGIVTALLPLIGYKKSSAVAKEALATGRPVAEIAATYATVAEINALLHPASMTRARKLDARGVCLETPAASG</sequence>
<dbReference type="Gramene" id="ABP00561">
    <property type="protein sequence ID" value="ABP00561"/>
    <property type="gene ID" value="OSTLU_13405"/>
</dbReference>
<accession>A4S9W7</accession>
<dbReference type="NCBIfam" id="NF008909">
    <property type="entry name" value="PRK12273.1"/>
    <property type="match status" value="1"/>
</dbReference>
<dbReference type="AlphaFoldDB" id="A4S9W7"/>
<name>A4S9W7_OSTLU</name>
<dbReference type="InterPro" id="IPR022761">
    <property type="entry name" value="Fumarate_lyase_N"/>
</dbReference>
<evidence type="ECO:0000313" key="5">
    <source>
        <dbReference type="Proteomes" id="UP000001568"/>
    </source>
</evidence>
<keyword evidence="1" id="KW-0456">Lyase</keyword>
<dbReference type="GO" id="GO:0006531">
    <property type="term" value="P:aspartate metabolic process"/>
    <property type="evidence" value="ECO:0007669"/>
    <property type="project" value="TreeGrafter"/>
</dbReference>
<dbReference type="PANTHER" id="PTHR42696:SF2">
    <property type="entry name" value="ASPARTATE AMMONIA-LYASE"/>
    <property type="match status" value="1"/>
</dbReference>
<dbReference type="Proteomes" id="UP000001568">
    <property type="component" value="Chromosome 17"/>
</dbReference>
<dbReference type="GO" id="GO:0006099">
    <property type="term" value="P:tricarboxylic acid cycle"/>
    <property type="evidence" value="ECO:0007669"/>
    <property type="project" value="InterPro"/>
</dbReference>
<organism evidence="4 5">
    <name type="scientific">Ostreococcus lucimarinus (strain CCE9901)</name>
    <dbReference type="NCBI Taxonomy" id="436017"/>
    <lineage>
        <taxon>Eukaryota</taxon>
        <taxon>Viridiplantae</taxon>
        <taxon>Chlorophyta</taxon>
        <taxon>Mamiellophyceae</taxon>
        <taxon>Mamiellales</taxon>
        <taxon>Bathycoccaceae</taxon>
        <taxon>Ostreococcus</taxon>
    </lineage>
</organism>
<dbReference type="EMBL" id="CP000597">
    <property type="protein sequence ID" value="ABP00561.1"/>
    <property type="molecule type" value="Genomic_DNA"/>
</dbReference>
<dbReference type="OMA" id="EAMNQTA"/>
<dbReference type="InterPro" id="IPR020557">
    <property type="entry name" value="Fumarate_lyase_CS"/>
</dbReference>
<dbReference type="PRINTS" id="PR00149">
    <property type="entry name" value="FUMRATELYASE"/>
</dbReference>
<dbReference type="HOGENOM" id="CLU_021594_4_1_1"/>
<dbReference type="InterPro" id="IPR008948">
    <property type="entry name" value="L-Aspartase-like"/>
</dbReference>
<dbReference type="OrthoDB" id="1738025at2759"/>
<dbReference type="InterPro" id="IPR024083">
    <property type="entry name" value="Fumarase/histidase_N"/>
</dbReference>